<comment type="caution">
    <text evidence="2">The sequence shown here is derived from an EMBL/GenBank/DDBJ whole genome shotgun (WGS) entry which is preliminary data.</text>
</comment>
<feature type="domain" description="DUF6371" evidence="1">
    <location>
        <begin position="118"/>
        <end position="258"/>
    </location>
</feature>
<sequence>MKKKVEQKMIFAKKRDYNLITPCCGKVNKNGAFQHSENFGKKFGYCFSCGKTTAPLPIWVDGNNNEFIWNNELRKFEKRFKSLDIETTSLVPKQQELPVQKFINENEIWKHFYVEPENNLLRYLRKNYGDDKIDEVKEMYAIGTYTDGGTMFWSININNNVQKLKISYYNENGKRTNNFKVPYTNDSGYYSCLFGEHLLIKGCKSQVVILVESEKTAIVGAILFPNHYTWLAYGGLNGLTESKGEVLKGFEKVLIVPDFSENAVNAIQKRIDLLNHQGFNLKIWNLVSGIDDENLKKLGLYNCDLEDIFRNQENPIFNSLL</sequence>
<gene>
    <name evidence="2" type="ORF">FJ651_09005</name>
</gene>
<dbReference type="Proteomes" id="UP000317332">
    <property type="component" value="Unassembled WGS sequence"/>
</dbReference>
<keyword evidence="3" id="KW-1185">Reference proteome</keyword>
<dbReference type="EMBL" id="VHIQ01000004">
    <property type="protein sequence ID" value="TPV33224.1"/>
    <property type="molecule type" value="Genomic_DNA"/>
</dbReference>
<dbReference type="RefSeq" id="WP_140990186.1">
    <property type="nucleotide sequence ID" value="NZ_VHIQ01000004.1"/>
</dbReference>
<proteinExistence type="predicted"/>
<evidence type="ECO:0000313" key="2">
    <source>
        <dbReference type="EMBL" id="TPV33224.1"/>
    </source>
</evidence>
<dbReference type="InterPro" id="IPR045951">
    <property type="entry name" value="DUF6371"/>
</dbReference>
<dbReference type="AlphaFoldDB" id="A0A506PI35"/>
<name>A0A506PI35_9FLAO</name>
<protein>
    <recommendedName>
        <fullName evidence="1">DUF6371 domain-containing protein</fullName>
    </recommendedName>
</protein>
<organism evidence="2 3">
    <name type="scientific">Paucihalobacter ruber</name>
    <dbReference type="NCBI Taxonomy" id="2567861"/>
    <lineage>
        <taxon>Bacteria</taxon>
        <taxon>Pseudomonadati</taxon>
        <taxon>Bacteroidota</taxon>
        <taxon>Flavobacteriia</taxon>
        <taxon>Flavobacteriales</taxon>
        <taxon>Flavobacteriaceae</taxon>
        <taxon>Paucihalobacter</taxon>
    </lineage>
</organism>
<evidence type="ECO:0000259" key="1">
    <source>
        <dbReference type="Pfam" id="PF19898"/>
    </source>
</evidence>
<reference evidence="2 3" key="1">
    <citation type="submission" date="2019-06" db="EMBL/GenBank/DDBJ databases">
        <title>Flavobacteriaceae Paucihalobacterium erythroidium CWB-1, complete genome.</title>
        <authorList>
            <person name="Wu S."/>
        </authorList>
    </citation>
    <scope>NUCLEOTIDE SEQUENCE [LARGE SCALE GENOMIC DNA]</scope>
    <source>
        <strain evidence="2 3">CWB-1</strain>
    </source>
</reference>
<evidence type="ECO:0000313" key="3">
    <source>
        <dbReference type="Proteomes" id="UP000317332"/>
    </source>
</evidence>
<accession>A0A506PI35</accession>
<dbReference type="Pfam" id="PF19898">
    <property type="entry name" value="DUF6371"/>
    <property type="match status" value="1"/>
</dbReference>
<dbReference type="OrthoDB" id="1068350at2"/>